<dbReference type="Pfam" id="PF20147">
    <property type="entry name" value="Crinkler"/>
    <property type="match status" value="1"/>
</dbReference>
<evidence type="ECO:0000256" key="3">
    <source>
        <dbReference type="ARBA" id="ARBA00022525"/>
    </source>
</evidence>
<accession>A0A9P7JH66</accession>
<keyword evidence="3" id="KW-0964">Secreted</keyword>
<dbReference type="EMBL" id="JABBWG010000591">
    <property type="protein sequence ID" value="KAG1791477.1"/>
    <property type="molecule type" value="Genomic_DNA"/>
</dbReference>
<gene>
    <name evidence="6" type="ORF">BJ212DRAFT_1477883</name>
    <name evidence="5" type="ORF">BJ212DRAFT_1490980</name>
</gene>
<evidence type="ECO:0000313" key="6">
    <source>
        <dbReference type="EMBL" id="KAG1822055.1"/>
    </source>
</evidence>
<dbReference type="RefSeq" id="XP_041196795.1">
    <property type="nucleotide sequence ID" value="XM_041339619.1"/>
</dbReference>
<comment type="subcellular location">
    <subcellularLocation>
        <location evidence="1">Host cell</location>
    </subcellularLocation>
    <subcellularLocation>
        <location evidence="2">Secreted</location>
    </subcellularLocation>
</comment>
<evidence type="ECO:0000259" key="4">
    <source>
        <dbReference type="Pfam" id="PF20147"/>
    </source>
</evidence>
<name>A0A9P7JH66_9AGAM</name>
<proteinExistence type="predicted"/>
<dbReference type="GO" id="GO:0043657">
    <property type="term" value="C:host cell"/>
    <property type="evidence" value="ECO:0007669"/>
    <property type="project" value="UniProtKB-SubCell"/>
</dbReference>
<dbReference type="Proteomes" id="UP000807769">
    <property type="component" value="Unassembled WGS sequence"/>
</dbReference>
<keyword evidence="7" id="KW-1185">Reference proteome</keyword>
<sequence>MFWAMIAQTQTIGDLREAIKDKKKQQFDHVYADHLELWQVKINLNDLHLLNTIVDESMELKLLMELSKVFMDGVEHGCIHVMV</sequence>
<dbReference type="OrthoDB" id="2427869at2759"/>
<dbReference type="GO" id="GO:0005576">
    <property type="term" value="C:extracellular region"/>
    <property type="evidence" value="ECO:0007669"/>
    <property type="project" value="UniProtKB-SubCell"/>
</dbReference>
<dbReference type="AlphaFoldDB" id="A0A9P7JH66"/>
<dbReference type="EMBL" id="JABBWG010000006">
    <property type="protein sequence ID" value="KAG1822055.1"/>
    <property type="molecule type" value="Genomic_DNA"/>
</dbReference>
<dbReference type="GeneID" id="64633635"/>
<evidence type="ECO:0000313" key="5">
    <source>
        <dbReference type="EMBL" id="KAG1791477.1"/>
    </source>
</evidence>
<evidence type="ECO:0000313" key="7">
    <source>
        <dbReference type="Proteomes" id="UP000807769"/>
    </source>
</evidence>
<reference evidence="6" key="1">
    <citation type="journal article" date="2020" name="New Phytol.">
        <title>Comparative genomics reveals dynamic genome evolution in host specialist ectomycorrhizal fungi.</title>
        <authorList>
            <person name="Lofgren L.A."/>
            <person name="Nguyen N.H."/>
            <person name="Vilgalys R."/>
            <person name="Ruytinx J."/>
            <person name="Liao H.L."/>
            <person name="Branco S."/>
            <person name="Kuo A."/>
            <person name="LaButti K."/>
            <person name="Lipzen A."/>
            <person name="Andreopoulos W."/>
            <person name="Pangilinan J."/>
            <person name="Riley R."/>
            <person name="Hundley H."/>
            <person name="Na H."/>
            <person name="Barry K."/>
            <person name="Grigoriev I.V."/>
            <person name="Stajich J.E."/>
            <person name="Kennedy P.G."/>
        </authorList>
    </citation>
    <scope>NUCLEOTIDE SEQUENCE</scope>
    <source>
        <strain evidence="6">MN1</strain>
    </source>
</reference>
<feature type="domain" description="Crinkler effector protein N-terminal" evidence="4">
    <location>
        <begin position="4"/>
        <end position="83"/>
    </location>
</feature>
<protein>
    <recommendedName>
        <fullName evidence="4">Crinkler effector protein N-terminal domain-containing protein</fullName>
    </recommendedName>
</protein>
<evidence type="ECO:0000256" key="2">
    <source>
        <dbReference type="ARBA" id="ARBA00004613"/>
    </source>
</evidence>
<organism evidence="6 7">
    <name type="scientific">Suillus subaureus</name>
    <dbReference type="NCBI Taxonomy" id="48587"/>
    <lineage>
        <taxon>Eukaryota</taxon>
        <taxon>Fungi</taxon>
        <taxon>Dikarya</taxon>
        <taxon>Basidiomycota</taxon>
        <taxon>Agaricomycotina</taxon>
        <taxon>Agaricomycetes</taxon>
        <taxon>Agaricomycetidae</taxon>
        <taxon>Boletales</taxon>
        <taxon>Suillineae</taxon>
        <taxon>Suillaceae</taxon>
        <taxon>Suillus</taxon>
    </lineage>
</organism>
<dbReference type="InterPro" id="IPR045379">
    <property type="entry name" value="Crinkler_N"/>
</dbReference>
<comment type="caution">
    <text evidence="6">The sequence shown here is derived from an EMBL/GenBank/DDBJ whole genome shotgun (WGS) entry which is preliminary data.</text>
</comment>
<evidence type="ECO:0000256" key="1">
    <source>
        <dbReference type="ARBA" id="ARBA00004340"/>
    </source>
</evidence>